<dbReference type="Proteomes" id="UP000305541">
    <property type="component" value="Unassembled WGS sequence"/>
</dbReference>
<name>A0A5R9BZA1_9LACO</name>
<accession>A0A5R9BZA1</accession>
<evidence type="ECO:0000313" key="3">
    <source>
        <dbReference type="Proteomes" id="UP000305541"/>
    </source>
</evidence>
<evidence type="ECO:0000256" key="1">
    <source>
        <dbReference type="SAM" id="MobiDB-lite"/>
    </source>
</evidence>
<feature type="region of interest" description="Disordered" evidence="1">
    <location>
        <begin position="186"/>
        <end position="236"/>
    </location>
</feature>
<organism evidence="2 3">
    <name type="scientific">Pediococcus stilesii</name>
    <dbReference type="NCBI Taxonomy" id="331679"/>
    <lineage>
        <taxon>Bacteria</taxon>
        <taxon>Bacillati</taxon>
        <taxon>Bacillota</taxon>
        <taxon>Bacilli</taxon>
        <taxon>Lactobacillales</taxon>
        <taxon>Lactobacillaceae</taxon>
        <taxon>Pediococcus</taxon>
    </lineage>
</organism>
<protein>
    <recommendedName>
        <fullName evidence="4">Phage tail protein</fullName>
    </recommendedName>
</protein>
<evidence type="ECO:0008006" key="4">
    <source>
        <dbReference type="Google" id="ProtNLM"/>
    </source>
</evidence>
<reference evidence="2 3" key="1">
    <citation type="submission" date="2019-05" db="EMBL/GenBank/DDBJ databases">
        <title>The metagenome of a microbial culture collection derived from dairy environment covers the genomic content of the human microbiome.</title>
        <authorList>
            <person name="Roder T."/>
            <person name="Wuthrich D."/>
            <person name="Sattari Z."/>
            <person name="Von Ah U."/>
            <person name="Bar C."/>
            <person name="Ronchi F."/>
            <person name="Macpherson A.J."/>
            <person name="Ganal-Vonarburg S.C."/>
            <person name="Bruggmann R."/>
            <person name="Vergeres G."/>
        </authorList>
    </citation>
    <scope>NUCLEOTIDE SEQUENCE [LARGE SCALE GENOMIC DNA]</scope>
    <source>
        <strain evidence="2 3">FAM 18815</strain>
    </source>
</reference>
<dbReference type="RefSeq" id="WP_138473824.1">
    <property type="nucleotide sequence ID" value="NZ_VBTH01000002.1"/>
</dbReference>
<comment type="caution">
    <text evidence="2">The sequence shown here is derived from an EMBL/GenBank/DDBJ whole genome shotgun (WGS) entry which is preliminary data.</text>
</comment>
<gene>
    <name evidence="2" type="ORF">FEZ51_02140</name>
</gene>
<feature type="compositionally biased region" description="Low complexity" evidence="1">
    <location>
        <begin position="224"/>
        <end position="236"/>
    </location>
</feature>
<dbReference type="EMBL" id="VBTH01000002">
    <property type="protein sequence ID" value="TLQ05480.1"/>
    <property type="molecule type" value="Genomic_DNA"/>
</dbReference>
<dbReference type="AlphaFoldDB" id="A0A5R9BZA1"/>
<evidence type="ECO:0000313" key="2">
    <source>
        <dbReference type="EMBL" id="TLQ05480.1"/>
    </source>
</evidence>
<proteinExistence type="predicted"/>
<sequence length="236" mass="25445">MADLGGYGSNTELMDKTLKVELADKVIYAYKLDTWKKDVPAKILGIQGATSGTNTRNVQSTQVKKGTIKSLGPYNGQRVVQAYWQKGDGIYEDLKKAQMEDIIIHLYRLDINTITGKKPDRIVNTEYSQTILGALPNTETLGGILGANLTLEIQGQPVNGKLSEDQLEPNALDNAIGLYAFIAPKKAGGNQEDDSQKDAFTPSSEQEDDLPVNGGADDKDDGSDPTNPTDPGTTGK</sequence>
<dbReference type="OrthoDB" id="2280877at2"/>